<keyword evidence="1" id="KW-0472">Membrane</keyword>
<keyword evidence="1" id="KW-0812">Transmembrane</keyword>
<dbReference type="EMBL" id="PUHZ01000015">
    <property type="protein sequence ID" value="PQO45228.1"/>
    <property type="molecule type" value="Genomic_DNA"/>
</dbReference>
<evidence type="ECO:0000313" key="2">
    <source>
        <dbReference type="EMBL" id="PQO45228.1"/>
    </source>
</evidence>
<sequence length="258" mass="28762">MSSTKSDDYSYLGQQLFRRSVELSELVFILLFVVVGVAGAICMLGGIGPFGGYPLVTRLVLGVLACLIGFIGFGFLNQMRHAYYVYTHGIRHGPKAISFDEVESYTCTVKPPPERYSHLPTAIHTTFTPLAETGKKPMITGFSGDEEFVASYLNVLDNLAHKIRERMEAQLEKEGRVAWLPEFTFTRDGLEKSSKDGFPITVPYDYLETGDFWDDDLTKPIEIRDGRTGESFFTVPVGAPNLRPGYLLLRGRAAPEMV</sequence>
<name>A0A2S8GLC5_9BACT</name>
<feature type="transmembrane region" description="Helical" evidence="1">
    <location>
        <begin position="26"/>
        <end position="47"/>
    </location>
</feature>
<dbReference type="RefSeq" id="WP_105336208.1">
    <property type="nucleotide sequence ID" value="NZ_PUHZ01000015.1"/>
</dbReference>
<gene>
    <name evidence="2" type="ORF">C5Y93_14795</name>
</gene>
<evidence type="ECO:0000256" key="1">
    <source>
        <dbReference type="SAM" id="Phobius"/>
    </source>
</evidence>
<evidence type="ECO:0000313" key="3">
    <source>
        <dbReference type="Proteomes" id="UP000237819"/>
    </source>
</evidence>
<reference evidence="2 3" key="1">
    <citation type="submission" date="2018-02" db="EMBL/GenBank/DDBJ databases">
        <title>Comparative genomes isolates from brazilian mangrove.</title>
        <authorList>
            <person name="Araujo J.E."/>
            <person name="Taketani R.G."/>
            <person name="Silva M.C.P."/>
            <person name="Loureco M.V."/>
            <person name="Andreote F.D."/>
        </authorList>
    </citation>
    <scope>NUCLEOTIDE SEQUENCE [LARGE SCALE GENOMIC DNA]</scope>
    <source>
        <strain evidence="2 3">Nap-Phe MGV</strain>
    </source>
</reference>
<accession>A0A2S8GLC5</accession>
<dbReference type="AlphaFoldDB" id="A0A2S8GLC5"/>
<keyword evidence="1" id="KW-1133">Transmembrane helix</keyword>
<feature type="transmembrane region" description="Helical" evidence="1">
    <location>
        <begin position="59"/>
        <end position="76"/>
    </location>
</feature>
<comment type="caution">
    <text evidence="2">The sequence shown here is derived from an EMBL/GenBank/DDBJ whole genome shotgun (WGS) entry which is preliminary data.</text>
</comment>
<proteinExistence type="predicted"/>
<organism evidence="2 3">
    <name type="scientific">Blastopirellula marina</name>
    <dbReference type="NCBI Taxonomy" id="124"/>
    <lineage>
        <taxon>Bacteria</taxon>
        <taxon>Pseudomonadati</taxon>
        <taxon>Planctomycetota</taxon>
        <taxon>Planctomycetia</taxon>
        <taxon>Pirellulales</taxon>
        <taxon>Pirellulaceae</taxon>
        <taxon>Blastopirellula</taxon>
    </lineage>
</organism>
<protein>
    <submittedName>
        <fullName evidence="2">Uncharacterized protein</fullName>
    </submittedName>
</protein>
<dbReference type="Proteomes" id="UP000237819">
    <property type="component" value="Unassembled WGS sequence"/>
</dbReference>